<comment type="caution">
    <text evidence="1">The sequence shown here is derived from an EMBL/GenBank/DDBJ whole genome shotgun (WGS) entry which is preliminary data.</text>
</comment>
<evidence type="ECO:0000313" key="1">
    <source>
        <dbReference type="EMBL" id="CAI9531957.1"/>
    </source>
</evidence>
<name>A0ABN9ABF1_9NEOB</name>
<reference evidence="1" key="1">
    <citation type="submission" date="2023-05" db="EMBL/GenBank/DDBJ databases">
        <authorList>
            <person name="Stuckert A."/>
        </authorList>
    </citation>
    <scope>NUCLEOTIDE SEQUENCE</scope>
</reference>
<organism evidence="1 2">
    <name type="scientific">Staurois parvus</name>
    <dbReference type="NCBI Taxonomy" id="386267"/>
    <lineage>
        <taxon>Eukaryota</taxon>
        <taxon>Metazoa</taxon>
        <taxon>Chordata</taxon>
        <taxon>Craniata</taxon>
        <taxon>Vertebrata</taxon>
        <taxon>Euteleostomi</taxon>
        <taxon>Amphibia</taxon>
        <taxon>Batrachia</taxon>
        <taxon>Anura</taxon>
        <taxon>Neobatrachia</taxon>
        <taxon>Ranoidea</taxon>
        <taxon>Ranidae</taxon>
        <taxon>Staurois</taxon>
    </lineage>
</organism>
<protein>
    <submittedName>
        <fullName evidence="1">Uncharacterized protein</fullName>
    </submittedName>
</protein>
<evidence type="ECO:0000313" key="2">
    <source>
        <dbReference type="Proteomes" id="UP001162483"/>
    </source>
</evidence>
<dbReference type="EMBL" id="CATNWA010000033">
    <property type="protein sequence ID" value="CAI9531957.1"/>
    <property type="molecule type" value="Genomic_DNA"/>
</dbReference>
<proteinExistence type="predicted"/>
<sequence>MGRALLVKHTATRFLFQGFFAHFYLRKKFKQQKCFPRRGIHHQAKQYSASWLVRSFKSASCRLFPKYGTSTPLVWLPPDSKAETSRLPGWSPPDS</sequence>
<gene>
    <name evidence="1" type="ORF">SPARVUS_LOCUS89527</name>
</gene>
<accession>A0ABN9ABF1</accession>
<keyword evidence="2" id="KW-1185">Reference proteome</keyword>
<dbReference type="Proteomes" id="UP001162483">
    <property type="component" value="Unassembled WGS sequence"/>
</dbReference>